<keyword evidence="1" id="KW-0812">Transmembrane</keyword>
<feature type="transmembrane region" description="Helical" evidence="1">
    <location>
        <begin position="203"/>
        <end position="222"/>
    </location>
</feature>
<keyword evidence="3" id="KW-0808">Transferase</keyword>
<gene>
    <name evidence="3" type="ORF">H9815_14595</name>
</gene>
<sequence>MTNPTVATPVPQAAPAQRTGARLRAMDSLRLAAALAIVVFHFATRDHGRWGEVLPHELFGAFSHAVKYGYAGVHLFFTISGFVILMSVWGRTPRQFVASRISRLYPAFWVAVLATATLRWLWPSFENRSPTELLANLTMFHEPFEIKHVDGVYWTLWVEMQFYLVILIFAFIGITRRRVLAAATVLPAICTAMVMFLPGSDETFTILSWAVTFGAGMALYVIYSEGHTWGRWAIVALNAAQAVLIAVTHKTKAIDAIAGGEPTSPLVLALTVLAVIAAVAVVALVPAVRDLDWRVLTTLGALTYPLYLIHEYFGWAVIEVLYPSVGKWVALSAAVATGLALAWVIHRFVERPVHRPLRKWLEGRSA</sequence>
<evidence type="ECO:0000313" key="4">
    <source>
        <dbReference type="Proteomes" id="UP000824037"/>
    </source>
</evidence>
<dbReference type="GO" id="GO:0016747">
    <property type="term" value="F:acyltransferase activity, transferring groups other than amino-acyl groups"/>
    <property type="evidence" value="ECO:0007669"/>
    <property type="project" value="InterPro"/>
</dbReference>
<proteinExistence type="predicted"/>
<keyword evidence="1" id="KW-0472">Membrane</keyword>
<feature type="domain" description="Acyltransferase 3" evidence="2">
    <location>
        <begin position="25"/>
        <end position="346"/>
    </location>
</feature>
<feature type="transmembrane region" description="Helical" evidence="1">
    <location>
        <begin position="101"/>
        <end position="122"/>
    </location>
</feature>
<feature type="transmembrane region" description="Helical" evidence="1">
    <location>
        <begin position="179"/>
        <end position="197"/>
    </location>
</feature>
<dbReference type="AlphaFoldDB" id="A0A9D2J629"/>
<evidence type="ECO:0000256" key="1">
    <source>
        <dbReference type="SAM" id="Phobius"/>
    </source>
</evidence>
<feature type="transmembrane region" description="Helical" evidence="1">
    <location>
        <begin position="328"/>
        <end position="349"/>
    </location>
</feature>
<feature type="transmembrane region" description="Helical" evidence="1">
    <location>
        <begin position="229"/>
        <end position="247"/>
    </location>
</feature>
<feature type="transmembrane region" description="Helical" evidence="1">
    <location>
        <begin position="267"/>
        <end position="288"/>
    </location>
</feature>
<dbReference type="GO" id="GO:0016020">
    <property type="term" value="C:membrane"/>
    <property type="evidence" value="ECO:0007669"/>
    <property type="project" value="TreeGrafter"/>
</dbReference>
<evidence type="ECO:0000259" key="2">
    <source>
        <dbReference type="Pfam" id="PF01757"/>
    </source>
</evidence>
<evidence type="ECO:0000313" key="3">
    <source>
        <dbReference type="EMBL" id="HIZ36999.1"/>
    </source>
</evidence>
<dbReference type="EMBL" id="DXBY01000251">
    <property type="protein sequence ID" value="HIZ36999.1"/>
    <property type="molecule type" value="Genomic_DNA"/>
</dbReference>
<reference evidence="3" key="1">
    <citation type="journal article" date="2021" name="PeerJ">
        <title>Extensive microbial diversity within the chicken gut microbiome revealed by metagenomics and culture.</title>
        <authorList>
            <person name="Gilroy R."/>
            <person name="Ravi A."/>
            <person name="Getino M."/>
            <person name="Pursley I."/>
            <person name="Horton D.L."/>
            <person name="Alikhan N.F."/>
            <person name="Baker D."/>
            <person name="Gharbi K."/>
            <person name="Hall N."/>
            <person name="Watson M."/>
            <person name="Adriaenssens E.M."/>
            <person name="Foster-Nyarko E."/>
            <person name="Jarju S."/>
            <person name="Secka A."/>
            <person name="Antonio M."/>
            <person name="Oren A."/>
            <person name="Chaudhuri R.R."/>
            <person name="La Ragione R."/>
            <person name="Hildebrand F."/>
            <person name="Pallen M.J."/>
        </authorList>
    </citation>
    <scope>NUCLEOTIDE SEQUENCE</scope>
    <source>
        <strain evidence="3">ChiGjej4B4-7305</strain>
    </source>
</reference>
<keyword evidence="1" id="KW-1133">Transmembrane helix</keyword>
<accession>A0A9D2J629</accession>
<dbReference type="Pfam" id="PF01757">
    <property type="entry name" value="Acyl_transf_3"/>
    <property type="match status" value="1"/>
</dbReference>
<dbReference type="PANTHER" id="PTHR23028">
    <property type="entry name" value="ACETYLTRANSFERASE"/>
    <property type="match status" value="1"/>
</dbReference>
<keyword evidence="3" id="KW-0012">Acyltransferase</keyword>
<feature type="transmembrane region" description="Helical" evidence="1">
    <location>
        <begin position="68"/>
        <end position="89"/>
    </location>
</feature>
<organism evidence="3 4">
    <name type="scientific">Candidatus Ruania gallistercoris</name>
    <dbReference type="NCBI Taxonomy" id="2838746"/>
    <lineage>
        <taxon>Bacteria</taxon>
        <taxon>Bacillati</taxon>
        <taxon>Actinomycetota</taxon>
        <taxon>Actinomycetes</taxon>
        <taxon>Micrococcales</taxon>
        <taxon>Ruaniaceae</taxon>
        <taxon>Ruania</taxon>
    </lineage>
</organism>
<feature type="transmembrane region" description="Helical" evidence="1">
    <location>
        <begin position="295"/>
        <end position="316"/>
    </location>
</feature>
<dbReference type="PANTHER" id="PTHR23028:SF53">
    <property type="entry name" value="ACYL_TRANSF_3 DOMAIN-CONTAINING PROTEIN"/>
    <property type="match status" value="1"/>
</dbReference>
<feature type="transmembrane region" description="Helical" evidence="1">
    <location>
        <begin position="28"/>
        <end position="44"/>
    </location>
</feature>
<comment type="caution">
    <text evidence="3">The sequence shown here is derived from an EMBL/GenBank/DDBJ whole genome shotgun (WGS) entry which is preliminary data.</text>
</comment>
<protein>
    <submittedName>
        <fullName evidence="3">Acyltransferase</fullName>
    </submittedName>
</protein>
<feature type="transmembrane region" description="Helical" evidence="1">
    <location>
        <begin position="152"/>
        <end position="172"/>
    </location>
</feature>
<name>A0A9D2J629_9MICO</name>
<reference evidence="3" key="2">
    <citation type="submission" date="2021-04" db="EMBL/GenBank/DDBJ databases">
        <authorList>
            <person name="Gilroy R."/>
        </authorList>
    </citation>
    <scope>NUCLEOTIDE SEQUENCE</scope>
    <source>
        <strain evidence="3">ChiGjej4B4-7305</strain>
    </source>
</reference>
<dbReference type="InterPro" id="IPR002656">
    <property type="entry name" value="Acyl_transf_3_dom"/>
</dbReference>
<dbReference type="InterPro" id="IPR050879">
    <property type="entry name" value="Acyltransferase_3"/>
</dbReference>
<dbReference type="Proteomes" id="UP000824037">
    <property type="component" value="Unassembled WGS sequence"/>
</dbReference>
<dbReference type="GO" id="GO:0009103">
    <property type="term" value="P:lipopolysaccharide biosynthetic process"/>
    <property type="evidence" value="ECO:0007669"/>
    <property type="project" value="TreeGrafter"/>
</dbReference>